<dbReference type="Gene3D" id="1.10.630.10">
    <property type="entry name" value="Cytochrome P450"/>
    <property type="match status" value="1"/>
</dbReference>
<dbReference type="SUPFAM" id="SSF48264">
    <property type="entry name" value="Cytochrome P450"/>
    <property type="match status" value="1"/>
</dbReference>
<dbReference type="PANTHER" id="PTHR24287:SF1">
    <property type="entry name" value="P450, PUTATIVE (EUROFUNG)-RELATED"/>
    <property type="match status" value="1"/>
</dbReference>
<keyword evidence="7 14" id="KW-1133">Transmembrane helix</keyword>
<dbReference type="GO" id="GO:0004497">
    <property type="term" value="F:monooxygenase activity"/>
    <property type="evidence" value="ECO:0007669"/>
    <property type="project" value="UniProtKB-KW"/>
</dbReference>
<dbReference type="Pfam" id="PF00067">
    <property type="entry name" value="p450"/>
    <property type="match status" value="1"/>
</dbReference>
<evidence type="ECO:0000256" key="12">
    <source>
        <dbReference type="PIRSR" id="PIRSR602401-1"/>
    </source>
</evidence>
<dbReference type="PRINTS" id="PR00385">
    <property type="entry name" value="P450"/>
</dbReference>
<dbReference type="EMBL" id="JAOPEN010000002">
    <property type="protein sequence ID" value="KAJ4861319.1"/>
    <property type="molecule type" value="Genomic_DNA"/>
</dbReference>
<evidence type="ECO:0000256" key="14">
    <source>
        <dbReference type="SAM" id="Phobius"/>
    </source>
</evidence>
<protein>
    <submittedName>
        <fullName evidence="15">Cytochrome p450 domain-containing protein</fullName>
    </submittedName>
</protein>
<evidence type="ECO:0000256" key="6">
    <source>
        <dbReference type="ARBA" id="ARBA00022723"/>
    </source>
</evidence>
<gene>
    <name evidence="15" type="ORF">T069G_02273</name>
</gene>
<comment type="similarity">
    <text evidence="3 13">Belongs to the cytochrome P450 family.</text>
</comment>
<evidence type="ECO:0000256" key="8">
    <source>
        <dbReference type="ARBA" id="ARBA00023002"/>
    </source>
</evidence>
<evidence type="ECO:0000313" key="15">
    <source>
        <dbReference type="EMBL" id="KAJ4861319.1"/>
    </source>
</evidence>
<feature type="binding site" description="axial binding residue" evidence="12">
    <location>
        <position position="496"/>
    </location>
    <ligand>
        <name>heme</name>
        <dbReference type="ChEBI" id="CHEBI:30413"/>
    </ligand>
    <ligandPart>
        <name>Fe</name>
        <dbReference type="ChEBI" id="CHEBI:18248"/>
    </ligandPart>
</feature>
<dbReference type="GeneID" id="80864171"/>
<comment type="caution">
    <text evidence="15">The sequence shown here is derived from an EMBL/GenBank/DDBJ whole genome shotgun (WGS) entry which is preliminary data.</text>
</comment>
<evidence type="ECO:0000256" key="5">
    <source>
        <dbReference type="ARBA" id="ARBA00022692"/>
    </source>
</evidence>
<keyword evidence="6 12" id="KW-0479">Metal-binding</keyword>
<dbReference type="InterPro" id="IPR002401">
    <property type="entry name" value="Cyt_P450_E_grp-I"/>
</dbReference>
<evidence type="ECO:0000256" key="9">
    <source>
        <dbReference type="ARBA" id="ARBA00023004"/>
    </source>
</evidence>
<dbReference type="InterPro" id="IPR047146">
    <property type="entry name" value="Cyt_P450_E_CYP52_fungi"/>
</dbReference>
<keyword evidence="5 14" id="KW-0812">Transmembrane</keyword>
<keyword evidence="10 13" id="KW-0503">Monooxygenase</keyword>
<keyword evidence="16" id="KW-1185">Reference proteome</keyword>
<sequence length="554" mass="63048">MPADLLAAVPKLSDSKGQHREPLDVCEANIGMHTSILTDYLLISFLFSSVATAYSTTMMYYYYYLLLLGLAYWAVQRLILSLEQRKFARKNGCQPCQRIPQRERLIGYGLYRQEVALAREGRSLQEAQNRFQLFGDTFSGVVMGQFFISTVDPENVKTLLSSQFSDFDSGKKGLFGPFIGDSMLTTDGALWKHSRALVRPHLGKGQVEDLSKLEGHIQTLLTCLPKNGSTIDLQQLFFRLTFDNVVELLLDKKVSTLNCQPGSHLHKVVEAFENVGNLVNQRAALGPLLLFYRDTEMNATCKILHDFVDDIIEKAYLKRKTQKDRKSPNSFLDSILDSTDDLVKIRFEVLGLLLAGRDTVASVMSNLFFVLARRPDIWQKLQTEIEYLQERKPTYDDLRGLKYLRQVIDETMRLYPPVPGLFRAANRTTILPRGGGHDGRSPVLVPKGTVISCSTFSLQRREDVFGPDAQEFRPERWDSLNPHWEFLPFSAGPRVCMGQTYAYAEMIYILSRMLQEFQQVEKRSEEPWVEKWSIVLLNGSGTKVGLIPKTRAVE</sequence>
<evidence type="ECO:0000256" key="4">
    <source>
        <dbReference type="ARBA" id="ARBA00022617"/>
    </source>
</evidence>
<dbReference type="GO" id="GO:0016020">
    <property type="term" value="C:membrane"/>
    <property type="evidence" value="ECO:0007669"/>
    <property type="project" value="UniProtKB-SubCell"/>
</dbReference>
<dbReference type="PROSITE" id="PS00086">
    <property type="entry name" value="CYTOCHROME_P450"/>
    <property type="match status" value="1"/>
</dbReference>
<dbReference type="GO" id="GO:0005506">
    <property type="term" value="F:iron ion binding"/>
    <property type="evidence" value="ECO:0007669"/>
    <property type="project" value="InterPro"/>
</dbReference>
<evidence type="ECO:0000256" key="3">
    <source>
        <dbReference type="ARBA" id="ARBA00010617"/>
    </source>
</evidence>
<evidence type="ECO:0000256" key="10">
    <source>
        <dbReference type="ARBA" id="ARBA00023033"/>
    </source>
</evidence>
<dbReference type="InterPro" id="IPR017972">
    <property type="entry name" value="Cyt_P450_CS"/>
</dbReference>
<keyword evidence="11 14" id="KW-0472">Membrane</keyword>
<keyword evidence="4 12" id="KW-0349">Heme</keyword>
<dbReference type="GO" id="GO:0020037">
    <property type="term" value="F:heme binding"/>
    <property type="evidence" value="ECO:0007669"/>
    <property type="project" value="InterPro"/>
</dbReference>
<feature type="transmembrane region" description="Helical" evidence="14">
    <location>
        <begin position="37"/>
        <end position="55"/>
    </location>
</feature>
<dbReference type="RefSeq" id="XP_056030375.1">
    <property type="nucleotide sequence ID" value="XM_056169483.1"/>
</dbReference>
<dbReference type="Proteomes" id="UP001140511">
    <property type="component" value="Unassembled WGS sequence"/>
</dbReference>
<organism evidence="15 16">
    <name type="scientific">Trichoderma breve</name>
    <dbReference type="NCBI Taxonomy" id="2034170"/>
    <lineage>
        <taxon>Eukaryota</taxon>
        <taxon>Fungi</taxon>
        <taxon>Dikarya</taxon>
        <taxon>Ascomycota</taxon>
        <taxon>Pezizomycotina</taxon>
        <taxon>Sordariomycetes</taxon>
        <taxon>Hypocreomycetidae</taxon>
        <taxon>Hypocreales</taxon>
        <taxon>Hypocreaceae</taxon>
        <taxon>Trichoderma</taxon>
    </lineage>
</organism>
<keyword evidence="8 13" id="KW-0560">Oxidoreductase</keyword>
<evidence type="ECO:0000256" key="7">
    <source>
        <dbReference type="ARBA" id="ARBA00022989"/>
    </source>
</evidence>
<dbReference type="InterPro" id="IPR001128">
    <property type="entry name" value="Cyt_P450"/>
</dbReference>
<dbReference type="AlphaFoldDB" id="A0A9W9E7V6"/>
<evidence type="ECO:0000256" key="2">
    <source>
        <dbReference type="ARBA" id="ARBA00004167"/>
    </source>
</evidence>
<evidence type="ECO:0000256" key="13">
    <source>
        <dbReference type="RuleBase" id="RU000461"/>
    </source>
</evidence>
<dbReference type="PRINTS" id="PR00463">
    <property type="entry name" value="EP450I"/>
</dbReference>
<reference evidence="15" key="1">
    <citation type="submission" date="2022-09" db="EMBL/GenBank/DDBJ databases">
        <title>Chromosome-level assembly of Trichoderma breve T069, a fungus used in development of biopesticide product.</title>
        <authorList>
            <person name="Lin R."/>
            <person name="Liu T."/>
        </authorList>
    </citation>
    <scope>NUCLEOTIDE SEQUENCE</scope>
    <source>
        <strain evidence="15">T069</strain>
    </source>
</reference>
<evidence type="ECO:0000256" key="1">
    <source>
        <dbReference type="ARBA" id="ARBA00001971"/>
    </source>
</evidence>
<evidence type="ECO:0000256" key="11">
    <source>
        <dbReference type="ARBA" id="ARBA00023136"/>
    </source>
</evidence>
<keyword evidence="9 12" id="KW-0408">Iron</keyword>
<name>A0A9W9E7V6_9HYPO</name>
<dbReference type="GO" id="GO:0016705">
    <property type="term" value="F:oxidoreductase activity, acting on paired donors, with incorporation or reduction of molecular oxygen"/>
    <property type="evidence" value="ECO:0007669"/>
    <property type="project" value="InterPro"/>
</dbReference>
<dbReference type="InterPro" id="IPR036396">
    <property type="entry name" value="Cyt_P450_sf"/>
</dbReference>
<proteinExistence type="inferred from homology"/>
<comment type="subcellular location">
    <subcellularLocation>
        <location evidence="2">Membrane</location>
        <topology evidence="2">Single-pass membrane protein</topology>
    </subcellularLocation>
</comment>
<dbReference type="PANTHER" id="PTHR24287">
    <property type="entry name" value="P450, PUTATIVE (EUROFUNG)-RELATED"/>
    <property type="match status" value="1"/>
</dbReference>
<accession>A0A9W9E7V6</accession>
<evidence type="ECO:0000313" key="16">
    <source>
        <dbReference type="Proteomes" id="UP001140511"/>
    </source>
</evidence>
<dbReference type="CDD" id="cd11063">
    <property type="entry name" value="CYP52"/>
    <property type="match status" value="1"/>
</dbReference>
<feature type="transmembrane region" description="Helical" evidence="14">
    <location>
        <begin position="61"/>
        <end position="80"/>
    </location>
</feature>
<comment type="cofactor">
    <cofactor evidence="1 12">
        <name>heme</name>
        <dbReference type="ChEBI" id="CHEBI:30413"/>
    </cofactor>
</comment>